<sequence>MSVQTRGTAQFPQLEPVADFGDTAGSGADNPDKGTVVSAKVAAASEPHPTSSTATTIASAMDSRLAAKPERLLHVYHMDDTEITYLISLLTTATLQWAKGVSKKCIPITYKSFKKQFEAVFDHPVSGRTDSDRFMKIQQDNRPHLKAPEPMQIVQERLTTQERQCWLQGWLCLFCGDPGQFHAACPAPKVSNVHQPENQLSVPMVLSWGENQVAAPALMDSGVPSCFMDLAFPREQGIPTQGCDIKLRVSVLSGQPLGSGVVESQTETLGLQVRACHMEDLYSHHLGSYLAHSTWAGVLVEHQGVCCMSSPMREGLLVTLMLDHFHRQP</sequence>
<evidence type="ECO:0000256" key="1">
    <source>
        <dbReference type="SAM" id="MobiDB-lite"/>
    </source>
</evidence>
<name>A0A0P7U9E5_SCLFO</name>
<dbReference type="AlphaFoldDB" id="A0A0P7U9E5"/>
<protein>
    <recommendedName>
        <fullName evidence="4">CCHC-type domain-containing protein</fullName>
    </recommendedName>
</protein>
<evidence type="ECO:0000313" key="2">
    <source>
        <dbReference type="EMBL" id="KPP64266.1"/>
    </source>
</evidence>
<accession>A0A0P7U9E5</accession>
<feature type="region of interest" description="Disordered" evidence="1">
    <location>
        <begin position="1"/>
        <end position="34"/>
    </location>
</feature>
<gene>
    <name evidence="2" type="ORF">Z043_117411</name>
</gene>
<evidence type="ECO:0000313" key="3">
    <source>
        <dbReference type="Proteomes" id="UP000034805"/>
    </source>
</evidence>
<feature type="compositionally biased region" description="Polar residues" evidence="1">
    <location>
        <begin position="1"/>
        <end position="11"/>
    </location>
</feature>
<dbReference type="Proteomes" id="UP000034805">
    <property type="component" value="Unassembled WGS sequence"/>
</dbReference>
<organism evidence="2 3">
    <name type="scientific">Scleropages formosus</name>
    <name type="common">Asian bonytongue</name>
    <name type="synonym">Osteoglossum formosum</name>
    <dbReference type="NCBI Taxonomy" id="113540"/>
    <lineage>
        <taxon>Eukaryota</taxon>
        <taxon>Metazoa</taxon>
        <taxon>Chordata</taxon>
        <taxon>Craniata</taxon>
        <taxon>Vertebrata</taxon>
        <taxon>Euteleostomi</taxon>
        <taxon>Actinopterygii</taxon>
        <taxon>Neopterygii</taxon>
        <taxon>Teleostei</taxon>
        <taxon>Osteoglossocephala</taxon>
        <taxon>Osteoglossomorpha</taxon>
        <taxon>Osteoglossiformes</taxon>
        <taxon>Osteoglossidae</taxon>
        <taxon>Scleropages</taxon>
    </lineage>
</organism>
<comment type="caution">
    <text evidence="2">The sequence shown here is derived from an EMBL/GenBank/DDBJ whole genome shotgun (WGS) entry which is preliminary data.</text>
</comment>
<evidence type="ECO:0008006" key="4">
    <source>
        <dbReference type="Google" id="ProtNLM"/>
    </source>
</evidence>
<reference evidence="2 3" key="1">
    <citation type="submission" date="2015-08" db="EMBL/GenBank/DDBJ databases">
        <title>The genome of the Asian arowana (Scleropages formosus).</title>
        <authorList>
            <person name="Tan M.H."/>
            <person name="Gan H.M."/>
            <person name="Croft L.J."/>
            <person name="Austin C.M."/>
        </authorList>
    </citation>
    <scope>NUCLEOTIDE SEQUENCE [LARGE SCALE GENOMIC DNA]</scope>
    <source>
        <strain evidence="2">Aro1</strain>
    </source>
</reference>
<dbReference type="EMBL" id="JARO02007174">
    <property type="protein sequence ID" value="KPP64266.1"/>
    <property type="molecule type" value="Genomic_DNA"/>
</dbReference>
<proteinExistence type="predicted"/>